<keyword evidence="2" id="KW-1185">Reference proteome</keyword>
<dbReference type="AlphaFoldDB" id="A0A2I2KI72"/>
<reference evidence="1 2" key="1">
    <citation type="submission" date="2017-06" db="EMBL/GenBank/DDBJ databases">
        <authorList>
            <person name="Kim H.J."/>
            <person name="Triplett B.A."/>
        </authorList>
    </citation>
    <scope>NUCLEOTIDE SEQUENCE [LARGE SCALE GENOMIC DNA]</scope>
    <source>
        <strain evidence="1">FRACA_ARgP5</strain>
    </source>
</reference>
<gene>
    <name evidence="1" type="ORF">FRACA_10126</name>
</gene>
<proteinExistence type="predicted"/>
<sequence>MTDIARLAASIDDFPTIEETDAMLDELRRLPRDEKMCSLIDDLLECRSLLLATG</sequence>
<dbReference type="EMBL" id="FZMO01000001">
    <property type="protein sequence ID" value="SNQ45367.1"/>
    <property type="molecule type" value="Genomic_DNA"/>
</dbReference>
<dbReference type="RefSeq" id="WP_165818169.1">
    <property type="nucleotide sequence ID" value="NZ_FZMO01000001.1"/>
</dbReference>
<evidence type="ECO:0000313" key="2">
    <source>
        <dbReference type="Proteomes" id="UP000234331"/>
    </source>
</evidence>
<accession>A0A2I2KI72</accession>
<evidence type="ECO:0000313" key="1">
    <source>
        <dbReference type="EMBL" id="SNQ45367.1"/>
    </source>
</evidence>
<name>A0A2I2KI72_9ACTN</name>
<organism evidence="1 2">
    <name type="scientific">Frankia canadensis</name>
    <dbReference type="NCBI Taxonomy" id="1836972"/>
    <lineage>
        <taxon>Bacteria</taxon>
        <taxon>Bacillati</taxon>
        <taxon>Actinomycetota</taxon>
        <taxon>Actinomycetes</taxon>
        <taxon>Frankiales</taxon>
        <taxon>Frankiaceae</taxon>
        <taxon>Frankia</taxon>
    </lineage>
</organism>
<dbReference type="Proteomes" id="UP000234331">
    <property type="component" value="Unassembled WGS sequence"/>
</dbReference>
<protein>
    <submittedName>
        <fullName evidence="1">Uncharacterized protein</fullName>
    </submittedName>
</protein>